<dbReference type="InterPro" id="IPR032628">
    <property type="entry name" value="AC_N"/>
</dbReference>
<feature type="transmembrane region" description="Helical" evidence="18">
    <location>
        <begin position="786"/>
        <end position="807"/>
    </location>
</feature>
<dbReference type="SMART" id="SM00044">
    <property type="entry name" value="CYCc"/>
    <property type="match status" value="2"/>
</dbReference>
<dbReference type="PROSITE" id="PS50294">
    <property type="entry name" value="WD_REPEATS_REGION"/>
    <property type="match status" value="3"/>
</dbReference>
<evidence type="ECO:0000256" key="16">
    <source>
        <dbReference type="RuleBase" id="RU000405"/>
    </source>
</evidence>
<evidence type="ECO:0000313" key="22">
    <source>
        <dbReference type="Proteomes" id="UP000830375"/>
    </source>
</evidence>
<feature type="domain" description="Guanylate cyclase" evidence="19">
    <location>
        <begin position="910"/>
        <end position="1062"/>
    </location>
</feature>
<keyword evidence="11 18" id="KW-1133">Transmembrane helix</keyword>
<evidence type="ECO:0000256" key="12">
    <source>
        <dbReference type="ARBA" id="ARBA00022998"/>
    </source>
</evidence>
<evidence type="ECO:0000256" key="8">
    <source>
        <dbReference type="ARBA" id="ARBA00022741"/>
    </source>
</evidence>
<comment type="cofactor">
    <cofactor evidence="3">
        <name>Mg(2+)</name>
        <dbReference type="ChEBI" id="CHEBI:18420"/>
    </cofactor>
</comment>
<feature type="domain" description="CTLH" evidence="20">
    <location>
        <begin position="1308"/>
        <end position="1367"/>
    </location>
</feature>
<keyword evidence="8" id="KW-0547">Nucleotide-binding</keyword>
<evidence type="ECO:0000313" key="21">
    <source>
        <dbReference type="EMBL" id="KAI2652263.1"/>
    </source>
</evidence>
<name>A0ABQ8LNP4_LABRO</name>
<keyword evidence="6 18" id="KW-0812">Transmembrane</keyword>
<dbReference type="PROSITE" id="PS50897">
    <property type="entry name" value="CTLH"/>
    <property type="match status" value="1"/>
</dbReference>
<comment type="caution">
    <text evidence="21">The sequence shown here is derived from an EMBL/GenBank/DDBJ whole genome shotgun (WGS) entry which is preliminary data.</text>
</comment>
<feature type="transmembrane region" description="Helical" evidence="18">
    <location>
        <begin position="126"/>
        <end position="144"/>
    </location>
</feature>
<evidence type="ECO:0000256" key="17">
    <source>
        <dbReference type="SAM" id="MobiDB-lite"/>
    </source>
</evidence>
<keyword evidence="14 16" id="KW-0456">Lyase</keyword>
<dbReference type="SUPFAM" id="SSF55073">
    <property type="entry name" value="Nucleotide cyclase"/>
    <property type="match status" value="2"/>
</dbReference>
<evidence type="ECO:0000256" key="6">
    <source>
        <dbReference type="ARBA" id="ARBA00022692"/>
    </source>
</evidence>
<keyword evidence="9" id="KW-0067">ATP-binding</keyword>
<evidence type="ECO:0000256" key="18">
    <source>
        <dbReference type="SAM" id="Phobius"/>
    </source>
</evidence>
<dbReference type="InterPro" id="IPR001680">
    <property type="entry name" value="WD40_rpt"/>
</dbReference>
<comment type="subcellular location">
    <subcellularLocation>
        <location evidence="4">Membrane</location>
        <topology evidence="4">Multi-pass membrane protein</topology>
    </subcellularLocation>
</comment>
<evidence type="ECO:0000256" key="14">
    <source>
        <dbReference type="ARBA" id="ARBA00023239"/>
    </source>
</evidence>
<feature type="transmembrane region" description="Helical" evidence="18">
    <location>
        <begin position="827"/>
        <end position="844"/>
    </location>
</feature>
<dbReference type="Gene3D" id="2.130.10.10">
    <property type="entry name" value="YVTN repeat-like/Quinoprotein amine dehydrogenase"/>
    <property type="match status" value="1"/>
</dbReference>
<dbReference type="SMART" id="SM00668">
    <property type="entry name" value="CTLH"/>
    <property type="match status" value="1"/>
</dbReference>
<dbReference type="InterPro" id="IPR029787">
    <property type="entry name" value="Nucleotide_cyclase"/>
</dbReference>
<evidence type="ECO:0000256" key="9">
    <source>
        <dbReference type="ARBA" id="ARBA00022840"/>
    </source>
</evidence>
<dbReference type="PROSITE" id="PS50896">
    <property type="entry name" value="LISH"/>
    <property type="match status" value="1"/>
</dbReference>
<feature type="transmembrane region" description="Helical" evidence="18">
    <location>
        <begin position="65"/>
        <end position="88"/>
    </location>
</feature>
<dbReference type="Gene3D" id="3.30.70.1230">
    <property type="entry name" value="Nucleotide cyclase"/>
    <property type="match status" value="2"/>
</dbReference>
<comment type="catalytic activity">
    <reaction evidence="1">
        <text>ATP = 3',5'-cyclic AMP + diphosphate</text>
        <dbReference type="Rhea" id="RHEA:15389"/>
        <dbReference type="ChEBI" id="CHEBI:30616"/>
        <dbReference type="ChEBI" id="CHEBI:33019"/>
        <dbReference type="ChEBI" id="CHEBI:58165"/>
        <dbReference type="EC" id="4.6.1.1"/>
    </reaction>
</comment>
<dbReference type="PROSITE" id="PS50125">
    <property type="entry name" value="GUANYLATE_CYCLASE_2"/>
    <property type="match status" value="2"/>
</dbReference>
<keyword evidence="7" id="KW-0479">Metal-binding</keyword>
<feature type="repeat" description="WD" evidence="15">
    <location>
        <begin position="1533"/>
        <end position="1564"/>
    </location>
</feature>
<protein>
    <recommendedName>
        <fullName evidence="5">adenylate cyclase</fullName>
        <ecNumber evidence="5">4.6.1.1</ecNumber>
    </recommendedName>
</protein>
<dbReference type="PROSITE" id="PS00452">
    <property type="entry name" value="GUANYLATE_CYCLASE_1"/>
    <property type="match status" value="2"/>
</dbReference>
<dbReference type="InterPro" id="IPR006594">
    <property type="entry name" value="LisH"/>
</dbReference>
<dbReference type="PANTHER" id="PTHR45627">
    <property type="entry name" value="ADENYLATE CYCLASE TYPE 1"/>
    <property type="match status" value="1"/>
</dbReference>
<evidence type="ECO:0000256" key="5">
    <source>
        <dbReference type="ARBA" id="ARBA00012201"/>
    </source>
</evidence>
<feature type="repeat" description="WD" evidence="15">
    <location>
        <begin position="1745"/>
        <end position="1777"/>
    </location>
</feature>
<organism evidence="21 22">
    <name type="scientific">Labeo rohita</name>
    <name type="common">Indian major carp</name>
    <name type="synonym">Cyprinus rohita</name>
    <dbReference type="NCBI Taxonomy" id="84645"/>
    <lineage>
        <taxon>Eukaryota</taxon>
        <taxon>Metazoa</taxon>
        <taxon>Chordata</taxon>
        <taxon>Craniata</taxon>
        <taxon>Vertebrata</taxon>
        <taxon>Euteleostomi</taxon>
        <taxon>Actinopterygii</taxon>
        <taxon>Neopterygii</taxon>
        <taxon>Teleostei</taxon>
        <taxon>Ostariophysi</taxon>
        <taxon>Cypriniformes</taxon>
        <taxon>Cyprinidae</taxon>
        <taxon>Labeoninae</taxon>
        <taxon>Labeonini</taxon>
        <taxon>Labeo</taxon>
    </lineage>
</organism>
<evidence type="ECO:0000256" key="3">
    <source>
        <dbReference type="ARBA" id="ARBA00001946"/>
    </source>
</evidence>
<evidence type="ECO:0000256" key="13">
    <source>
        <dbReference type="ARBA" id="ARBA00023136"/>
    </source>
</evidence>
<dbReference type="CDD" id="cd00200">
    <property type="entry name" value="WD40"/>
    <property type="match status" value="1"/>
</dbReference>
<evidence type="ECO:0000256" key="10">
    <source>
        <dbReference type="ARBA" id="ARBA00022842"/>
    </source>
</evidence>
<evidence type="ECO:0000256" key="15">
    <source>
        <dbReference type="PROSITE-ProRule" id="PRU00221"/>
    </source>
</evidence>
<feature type="region of interest" description="Disordered" evidence="17">
    <location>
        <begin position="1"/>
        <end position="30"/>
    </location>
</feature>
<dbReference type="Proteomes" id="UP000830375">
    <property type="component" value="Unassembled WGS sequence"/>
</dbReference>
<feature type="domain" description="Guanylate cyclase" evidence="19">
    <location>
        <begin position="360"/>
        <end position="487"/>
    </location>
</feature>
<accession>A0ABQ8LNP4</accession>
<dbReference type="EC" id="4.6.1.1" evidence="5"/>
<dbReference type="Pfam" id="PF00211">
    <property type="entry name" value="Guanylate_cyc"/>
    <property type="match status" value="2"/>
</dbReference>
<evidence type="ECO:0000256" key="7">
    <source>
        <dbReference type="ARBA" id="ARBA00022723"/>
    </source>
</evidence>
<dbReference type="PROSITE" id="PS50082">
    <property type="entry name" value="WD_REPEATS_2"/>
    <property type="match status" value="3"/>
</dbReference>
<dbReference type="PANTHER" id="PTHR45627:SF30">
    <property type="entry name" value="ADENYLATE CYCLASE TYPE 3"/>
    <property type="match status" value="1"/>
</dbReference>
<feature type="transmembrane region" description="Helical" evidence="18">
    <location>
        <begin position="217"/>
        <end position="234"/>
    </location>
</feature>
<feature type="transmembrane region" description="Helical" evidence="18">
    <location>
        <begin position="637"/>
        <end position="657"/>
    </location>
</feature>
<dbReference type="Pfam" id="PF00400">
    <property type="entry name" value="WD40"/>
    <property type="match status" value="5"/>
</dbReference>
<dbReference type="InterPro" id="IPR015943">
    <property type="entry name" value="WD40/YVTN_repeat-like_dom_sf"/>
</dbReference>
<gene>
    <name evidence="21" type="ORF">H4Q32_015137</name>
</gene>
<reference evidence="21 22" key="1">
    <citation type="submission" date="2022-01" db="EMBL/GenBank/DDBJ databases">
        <title>A high-quality chromosome-level genome assembly of rohu carp, Labeo rohita.</title>
        <authorList>
            <person name="Arick M.A. II"/>
            <person name="Hsu C.-Y."/>
            <person name="Magbanua Z."/>
            <person name="Pechanova O."/>
            <person name="Grover C."/>
            <person name="Miller E."/>
            <person name="Thrash A."/>
            <person name="Ezzel L."/>
            <person name="Alam S."/>
            <person name="Benzie J."/>
            <person name="Hamilton M."/>
            <person name="Karsi A."/>
            <person name="Lawrence M.L."/>
            <person name="Peterson D.G."/>
        </authorList>
    </citation>
    <scope>NUCLEOTIDE SEQUENCE [LARGE SCALE GENOMIC DNA]</scope>
    <source>
        <strain evidence="22">BAU-BD-2019</strain>
        <tissue evidence="21">Blood</tissue>
    </source>
</reference>
<dbReference type="InterPro" id="IPR006595">
    <property type="entry name" value="CTLH_C"/>
</dbReference>
<dbReference type="SUPFAM" id="SSF50978">
    <property type="entry name" value="WD40 repeat-like"/>
    <property type="match status" value="1"/>
</dbReference>
<dbReference type="Pfam" id="PF16214">
    <property type="entry name" value="AC_N"/>
    <property type="match status" value="1"/>
</dbReference>
<feature type="compositionally biased region" description="Polar residues" evidence="17">
    <location>
        <begin position="1216"/>
        <end position="1244"/>
    </location>
</feature>
<feature type="compositionally biased region" description="Low complexity" evidence="17">
    <location>
        <begin position="1173"/>
        <end position="1187"/>
    </location>
</feature>
<dbReference type="CDD" id="cd07302">
    <property type="entry name" value="CHD"/>
    <property type="match status" value="2"/>
</dbReference>
<feature type="compositionally biased region" description="Low complexity" evidence="17">
    <location>
        <begin position="1245"/>
        <end position="1258"/>
    </location>
</feature>
<feature type="transmembrane region" description="Helical" evidence="18">
    <location>
        <begin position="669"/>
        <end position="691"/>
    </location>
</feature>
<feature type="transmembrane region" description="Helical" evidence="18">
    <location>
        <begin position="94"/>
        <end position="114"/>
    </location>
</feature>
<keyword evidence="13 18" id="KW-0472">Membrane</keyword>
<keyword evidence="12" id="KW-0115">cAMP biosynthesis</keyword>
<evidence type="ECO:0000256" key="1">
    <source>
        <dbReference type="ARBA" id="ARBA00001593"/>
    </source>
</evidence>
<feature type="transmembrane region" description="Helical" evidence="18">
    <location>
        <begin position="712"/>
        <end position="736"/>
    </location>
</feature>
<keyword evidence="22" id="KW-1185">Reference proteome</keyword>
<proteinExistence type="inferred from homology"/>
<evidence type="ECO:0000256" key="4">
    <source>
        <dbReference type="ARBA" id="ARBA00004141"/>
    </source>
</evidence>
<dbReference type="InterPro" id="IPR018297">
    <property type="entry name" value="A/G_cyclase_CS"/>
</dbReference>
<feature type="region of interest" description="Disordered" evidence="17">
    <location>
        <begin position="1130"/>
        <end position="1159"/>
    </location>
</feature>
<feature type="repeat" description="WD" evidence="15">
    <location>
        <begin position="1487"/>
        <end position="1521"/>
    </location>
</feature>
<feature type="region of interest" description="Disordered" evidence="17">
    <location>
        <begin position="1173"/>
        <end position="1270"/>
    </location>
</feature>
<evidence type="ECO:0000256" key="11">
    <source>
        <dbReference type="ARBA" id="ARBA00022989"/>
    </source>
</evidence>
<evidence type="ECO:0000256" key="2">
    <source>
        <dbReference type="ARBA" id="ARBA00001936"/>
    </source>
</evidence>
<evidence type="ECO:0000259" key="20">
    <source>
        <dbReference type="PROSITE" id="PS50897"/>
    </source>
</evidence>
<dbReference type="EMBL" id="JACTAM010000020">
    <property type="protein sequence ID" value="KAI2652263.1"/>
    <property type="molecule type" value="Genomic_DNA"/>
</dbReference>
<evidence type="ECO:0000259" key="19">
    <source>
        <dbReference type="PROSITE" id="PS50125"/>
    </source>
</evidence>
<dbReference type="SMART" id="SM00320">
    <property type="entry name" value="WD40"/>
    <property type="match status" value="5"/>
</dbReference>
<comment type="similarity">
    <text evidence="16">Belongs to the adenylyl cyclase class-4/guanylyl cyclase family.</text>
</comment>
<dbReference type="InterPro" id="IPR036322">
    <property type="entry name" value="WD40_repeat_dom_sf"/>
</dbReference>
<keyword evidence="15" id="KW-0853">WD repeat</keyword>
<dbReference type="InterPro" id="IPR001054">
    <property type="entry name" value="A/G_cyclase"/>
</dbReference>
<keyword evidence="10" id="KW-0460">Magnesium</keyword>
<comment type="cofactor">
    <cofactor evidence="2">
        <name>Mn(2+)</name>
        <dbReference type="ChEBI" id="CHEBI:29035"/>
    </cofactor>
</comment>
<sequence>MAANGIQDGPVTVAEPHTGGSAQETTTRGTGGCLSLPRFMRLKFTPESLEKVYQTYFLRQRQETLLVLIVFAALFNGYVVIMCAVVYSQDKLNTLAVAAGGLASDIILYILCRFRLLPESVSQGTVPYALWLLIMVHVLCYFSLNFAGFYAAGDTVGWQTFFIFSFFLTLPLPLAPIALLSGISCCAHTLLLAFTISQRHQEKLQLTVLIRQLVANLMLYFAAMLVGVMSYFMADRKYRTAFLEAKQSLEVSLTLKEQSQQQGLCGTFECESNEPSLSVRPARVVTWSPEAPSTPECHSSSGGFWELSASSQSEREELLLSILPKHIADEMLQGMKKGANQKSDAQQFNTMYMYRHENVSILFADIVGFTQLSSAVTPKELVKLLNELFARFDKLAAQHHQLRIKILGDCYYCICGVPDYREDHAVCSIMMGLSMVEAISYVREKTQTEVDMRVGVHTGTVLGGVLGQKRWQFDVWSTDVTVANKMESGGIPGRVHISQSTMDFLHGEFELEEGNGGERCEYLLEKGIDTYLVLVSKDTPKTNGVTNGTVINTTKPSGSYTSVKNIPEESETQRLQLANMSDEGIEDEHLNQLLNKALLERETEETLEKRKTSVLSLRFEDPDLESRYSAEKERRTGVAFSCCCVVLIFTSAMEILIDPQLIVNYVTLALGELLLLILTLCSLAAIFPRIFPRRLVSFSQWIDRTRWARNTWAMAAIFVLTMAEVADMLSCVQPPLVLLNSTSGMTLESLGDGGCAENPKHYGYISVLSLVATVMLVQLSHVIKLALMLLVTIATGAVNIHSWMYIYDIYDFIRYLDYRYSVVPTRYLLTVMIIIMMMSFYYFARHVERQSRKLFLWKIEVHDQKEKVYEMRTYNEALVTNMLPEHVAKHFLGSKKRDEELYSQSYDEIGVMFASIPNFSDFYTEESINNGGIECLRILNEIISDFDSLLDRTEFRHITKIKTIGSTYMAASGVTPESNTNGYADRKIEDQSITERWQHFADLADFALAMKVTLGNLNKQSFNNFMLRIGLNKGSVLAGVIGARKPHFDIWGNTVNVASRMESTGVMGNIQVVEDCYNILKEYGFRFVRRGPIYVKGKGELLTFFMKGKDKIVPKTTTRVWTPLDLQLFGEKQQQHERPSHGTRSGPWEPDASFPSPGLHRLLTTAALGEETLASASSSSDSDTGGASPPPRKKHRASAAEGVGEPGASAGLPSATHLSRTGTNMQSNGTGQEQNHPASTQNGDANGLQSNAGSASGASGTGSGSLKKKKRLSQAEEDVIRLIGQHLHGLGLNQTVDLLMQESGCRLEHPSATKFRNHVMEGEWDKAENDLNELKALMHSPNAIVRMKFLLLQQKYLEYLEDGKVLEALQVLRGELTPLKYNTDRIHVLSGYLMCSHPEDLKAKAEWEGKGAGSRCRLLDKLQTYLPPSVMLPPRRLQTLLRQAVEMQRDRCLYHNTKLDSSLDSVSLLLDHVCSRKQFPCYTQQILTEHCNEVWFCKFSNDGTKLATGSKDTTVIIWQVEPDSHQLKLVRTLEGHAYGVSYLAWSPDDVYLIACGPDDCSELWLWNVQTGELRTKMSQSHEDSLTSVAWNPDGKRFVTGGQRGQFYQCDLDGNLLESWEGVRVQCLWCMADGRTVLASDTHQRIRGYSFEDLTDRNIVQEDHPIMSFTVSKSGRLALLNVATQGVHLWDLQDRVLVRKYQGVTQGFYTIHSCFGGHNEDFIASGSEDHKVYIWHKRSELPIVELTGHTRTVNCVSWNPCIPSLMASASDDGTVRIWGPAPFLDAQELDGLNGTDILSNHRNTWS</sequence>